<dbReference type="PANTHER" id="PTHR11361">
    <property type="entry name" value="DNA MISMATCH REPAIR PROTEIN MUTS FAMILY MEMBER"/>
    <property type="match status" value="1"/>
</dbReference>
<dbReference type="GO" id="GO:0005524">
    <property type="term" value="F:ATP binding"/>
    <property type="evidence" value="ECO:0007669"/>
    <property type="project" value="UniProtKB-KW"/>
</dbReference>
<dbReference type="SMART" id="SM00533">
    <property type="entry name" value="MUTSd"/>
    <property type="match status" value="1"/>
</dbReference>
<dbReference type="GO" id="GO:0051026">
    <property type="term" value="P:chiasma assembly"/>
    <property type="evidence" value="ECO:0007669"/>
    <property type="project" value="TreeGrafter"/>
</dbReference>
<dbReference type="GO" id="GO:0030983">
    <property type="term" value="F:mismatched DNA binding"/>
    <property type="evidence" value="ECO:0007669"/>
    <property type="project" value="InterPro"/>
</dbReference>
<dbReference type="InterPro" id="IPR000432">
    <property type="entry name" value="DNA_mismatch_repair_MutS_C"/>
</dbReference>
<comment type="similarity">
    <text evidence="1">Belongs to the DNA mismatch repair MutS family.</text>
</comment>
<comment type="caution">
    <text evidence="7">The sequence shown here is derived from an EMBL/GenBank/DDBJ whole genome shotgun (WGS) entry which is preliminary data.</text>
</comment>
<evidence type="ECO:0000256" key="3">
    <source>
        <dbReference type="ARBA" id="ARBA00022840"/>
    </source>
</evidence>
<protein>
    <recommendedName>
        <fullName evidence="6">DNA mismatch repair proteins mutS family domain-containing protein</fullName>
    </recommendedName>
</protein>
<dbReference type="InterPro" id="IPR007696">
    <property type="entry name" value="DNA_mismatch_repair_MutS_core"/>
</dbReference>
<dbReference type="Pfam" id="PF00488">
    <property type="entry name" value="MutS_V"/>
    <property type="match status" value="1"/>
</dbReference>
<evidence type="ECO:0000256" key="4">
    <source>
        <dbReference type="ARBA" id="ARBA00023125"/>
    </source>
</evidence>
<dbReference type="EMBL" id="NPHW01003519">
    <property type="protein sequence ID" value="OXV09463.1"/>
    <property type="molecule type" value="Genomic_DNA"/>
</dbReference>
<dbReference type="Gene3D" id="3.40.50.300">
    <property type="entry name" value="P-loop containing nucleotide triphosphate hydrolases"/>
    <property type="match status" value="2"/>
</dbReference>
<dbReference type="Pfam" id="PF05192">
    <property type="entry name" value="MutS_III"/>
    <property type="match status" value="1"/>
</dbReference>
<evidence type="ECO:0000313" key="8">
    <source>
        <dbReference type="Proteomes" id="UP000243515"/>
    </source>
</evidence>
<dbReference type="SMART" id="SM00534">
    <property type="entry name" value="MUTSac"/>
    <property type="match status" value="1"/>
</dbReference>
<dbReference type="SUPFAM" id="SSF48334">
    <property type="entry name" value="DNA repair protein MutS, domain III"/>
    <property type="match status" value="1"/>
</dbReference>
<dbReference type="GO" id="GO:0006298">
    <property type="term" value="P:mismatch repair"/>
    <property type="evidence" value="ECO:0007669"/>
    <property type="project" value="InterPro"/>
</dbReference>
<dbReference type="GO" id="GO:0140664">
    <property type="term" value="F:ATP-dependent DNA damage sensor activity"/>
    <property type="evidence" value="ECO:0007669"/>
    <property type="project" value="InterPro"/>
</dbReference>
<dbReference type="PROSITE" id="PS00486">
    <property type="entry name" value="DNA_MISMATCH_REPAIR_2"/>
    <property type="match status" value="1"/>
</dbReference>
<dbReference type="PANTHER" id="PTHR11361:SF20">
    <property type="entry name" value="MUTS PROTEIN HOMOLOG 5"/>
    <property type="match status" value="1"/>
</dbReference>
<feature type="region of interest" description="Disordered" evidence="5">
    <location>
        <begin position="1"/>
        <end position="53"/>
    </location>
</feature>
<evidence type="ECO:0000259" key="6">
    <source>
        <dbReference type="PROSITE" id="PS00486"/>
    </source>
</evidence>
<keyword evidence="2" id="KW-0547">Nucleotide-binding</keyword>
<keyword evidence="4" id="KW-0238">DNA-binding</keyword>
<dbReference type="Proteomes" id="UP000243515">
    <property type="component" value="Unassembled WGS sequence"/>
</dbReference>
<dbReference type="AlphaFoldDB" id="A0A232LZ66"/>
<keyword evidence="3" id="KW-0067">ATP-binding</keyword>
<reference evidence="7 8" key="1">
    <citation type="journal article" date="2015" name="Environ. Microbiol.">
        <title>Metagenome sequence of Elaphomyces granulatus from sporocarp tissue reveals Ascomycota ectomycorrhizal fingerprints of genome expansion and a Proteobacteria-rich microbiome.</title>
        <authorList>
            <person name="Quandt C.A."/>
            <person name="Kohler A."/>
            <person name="Hesse C.N."/>
            <person name="Sharpton T.J."/>
            <person name="Martin F."/>
            <person name="Spatafora J.W."/>
        </authorList>
    </citation>
    <scope>NUCLEOTIDE SEQUENCE [LARGE SCALE GENOMIC DNA]</scope>
    <source>
        <strain evidence="7 8">OSC145934</strain>
    </source>
</reference>
<feature type="compositionally biased region" description="Polar residues" evidence="5">
    <location>
        <begin position="32"/>
        <end position="46"/>
    </location>
</feature>
<dbReference type="FunFam" id="1.10.1420.10:FF:000050">
    <property type="entry name" value="DNA mismatch repair protein Msh5, putative"/>
    <property type="match status" value="1"/>
</dbReference>
<dbReference type="InterPro" id="IPR027417">
    <property type="entry name" value="P-loop_NTPase"/>
</dbReference>
<evidence type="ECO:0000256" key="2">
    <source>
        <dbReference type="ARBA" id="ARBA00022741"/>
    </source>
</evidence>
<feature type="domain" description="DNA mismatch repair proteins mutS family" evidence="6">
    <location>
        <begin position="693"/>
        <end position="709"/>
    </location>
</feature>
<evidence type="ECO:0000313" key="7">
    <source>
        <dbReference type="EMBL" id="OXV09463.1"/>
    </source>
</evidence>
<evidence type="ECO:0000256" key="1">
    <source>
        <dbReference type="ARBA" id="ARBA00006271"/>
    </source>
</evidence>
<gene>
    <name evidence="7" type="ORF">Egran_02772</name>
</gene>
<dbReference type="SUPFAM" id="SSF52540">
    <property type="entry name" value="P-loop containing nucleoside triphosphate hydrolases"/>
    <property type="match status" value="1"/>
</dbReference>
<keyword evidence="8" id="KW-1185">Reference proteome</keyword>
<feature type="compositionally biased region" description="Basic and acidic residues" evidence="5">
    <location>
        <begin position="21"/>
        <end position="31"/>
    </location>
</feature>
<dbReference type="GO" id="GO:0005634">
    <property type="term" value="C:nucleus"/>
    <property type="evidence" value="ECO:0007669"/>
    <property type="project" value="TreeGrafter"/>
</dbReference>
<dbReference type="Gene3D" id="1.10.1420.10">
    <property type="match status" value="1"/>
</dbReference>
<proteinExistence type="inferred from homology"/>
<name>A0A232LZ66_9EURO</name>
<dbReference type="OrthoDB" id="29596at2759"/>
<sequence length="872" mass="97033">MASSSKRKRDKAFNSSFFSSEQRHIKLRQDESPSMQTQANFIPSSGSHRRPPNTFTYIPNGDSNRQDIGNDSDDDLDQVIMAIDAKEGGTVGCCYYVAQEEKLHIFGDAQSGGTSIIETCDQFRVPYQLDIRPSQEFNYEQAKTKLGALEMPLQNDNPIQFLVPYDGVASSDQLDPENMGFTAQRGKILRLSGCIDMENRVSIGCAGALLTYIQRKRAREYLASDETVSAFRVLYVEMFSLQGTMFINPETLASLQILQSESHPIAFNQGPNRESSGAKENLSVYGLFNHHAHTPQGKAQLRQYFLRPSTSISVVTERHNFISVFLRPDNSSTLQKIVSSLKKIKNIRPVMINLRKGFNTGKSRGFRTTIWGTLLAFAFYSIDIQEALQEVVGGESLVLWSKALRVLDVASLHRVGRTIHETVDIDLSEEQHRAVVKAGVDRELDSMKDRFNGLDSLLKQVALDIASTIPAELGIDVNVIYFPQLGFNISIPFDSRGNAAYDGGDEAWEQMFTTENMVYFKDFRMREMDDNLGDIYGLVCEREIEIIYELAQRVLQYEAVLVEASDVCGELDCLLAVAQAANFYKFIRPRMTTDNVIKIKGGRHPLQELTVSSYVPNDTSLAGGPGWSSQLQTTNPRDALQLSTAEPPEGPSMLLLTGPNFSGKSVYLKQIQSTFMVDLQQISLALTLATNLSLLIIDEFGKGTDWSDGAGLACGIFEHLLSLGNDRPKVLAATHFHEIFENGYLKDRQELDFGHMEIRVDDLANRTGDQITYLYNFLPGRSNKSFGTVCAGMNGIDQVIVTRANEITKLLARGENLMASCATISTLEAEALGGAVRIPIFHEVIARKFLQQDFASMPAQIIKNALGHLLEE</sequence>
<organism evidence="7 8">
    <name type="scientific">Elaphomyces granulatus</name>
    <dbReference type="NCBI Taxonomy" id="519963"/>
    <lineage>
        <taxon>Eukaryota</taxon>
        <taxon>Fungi</taxon>
        <taxon>Dikarya</taxon>
        <taxon>Ascomycota</taxon>
        <taxon>Pezizomycotina</taxon>
        <taxon>Eurotiomycetes</taxon>
        <taxon>Eurotiomycetidae</taxon>
        <taxon>Eurotiales</taxon>
        <taxon>Elaphomycetaceae</taxon>
        <taxon>Elaphomyces</taxon>
    </lineage>
</organism>
<feature type="compositionally biased region" description="Basic residues" evidence="5">
    <location>
        <begin position="1"/>
        <end position="10"/>
    </location>
</feature>
<dbReference type="InterPro" id="IPR036187">
    <property type="entry name" value="DNA_mismatch_repair_MutS_sf"/>
</dbReference>
<evidence type="ECO:0000256" key="5">
    <source>
        <dbReference type="SAM" id="MobiDB-lite"/>
    </source>
</evidence>
<accession>A0A232LZ66</accession>
<dbReference type="InterPro" id="IPR045076">
    <property type="entry name" value="MutS"/>
</dbReference>